<dbReference type="EMBL" id="UINC01017349">
    <property type="protein sequence ID" value="SVA71800.1"/>
    <property type="molecule type" value="Genomic_DNA"/>
</dbReference>
<gene>
    <name evidence="1" type="ORF">METZ01_LOCUS124654</name>
</gene>
<evidence type="ECO:0000313" key="1">
    <source>
        <dbReference type="EMBL" id="SVA71800.1"/>
    </source>
</evidence>
<name>A0A381Y4J3_9ZZZZ</name>
<dbReference type="Gene3D" id="3.40.50.150">
    <property type="entry name" value="Vaccinia Virus protein VP39"/>
    <property type="match status" value="1"/>
</dbReference>
<dbReference type="InterPro" id="IPR029063">
    <property type="entry name" value="SAM-dependent_MTases_sf"/>
</dbReference>
<dbReference type="SUPFAM" id="SSF53335">
    <property type="entry name" value="S-adenosyl-L-methionine-dependent methyltransferases"/>
    <property type="match status" value="1"/>
</dbReference>
<dbReference type="AlphaFoldDB" id="A0A381Y4J3"/>
<protein>
    <recommendedName>
        <fullName evidence="2">Methyltransferase type 11 domain-containing protein</fullName>
    </recommendedName>
</protein>
<organism evidence="1">
    <name type="scientific">marine metagenome</name>
    <dbReference type="NCBI Taxonomy" id="408172"/>
    <lineage>
        <taxon>unclassified sequences</taxon>
        <taxon>metagenomes</taxon>
        <taxon>ecological metagenomes</taxon>
    </lineage>
</organism>
<reference evidence="1" key="1">
    <citation type="submission" date="2018-05" db="EMBL/GenBank/DDBJ databases">
        <authorList>
            <person name="Lanie J.A."/>
            <person name="Ng W.-L."/>
            <person name="Kazmierczak K.M."/>
            <person name="Andrzejewski T.M."/>
            <person name="Davidsen T.M."/>
            <person name="Wayne K.J."/>
            <person name="Tettelin H."/>
            <person name="Glass J.I."/>
            <person name="Rusch D."/>
            <person name="Podicherti R."/>
            <person name="Tsui H.-C.T."/>
            <person name="Winkler M.E."/>
        </authorList>
    </citation>
    <scope>NUCLEOTIDE SEQUENCE</scope>
</reference>
<evidence type="ECO:0008006" key="2">
    <source>
        <dbReference type="Google" id="ProtNLM"/>
    </source>
</evidence>
<dbReference type="Pfam" id="PF13489">
    <property type="entry name" value="Methyltransf_23"/>
    <property type="match status" value="1"/>
</dbReference>
<accession>A0A381Y4J3</accession>
<proteinExistence type="predicted"/>
<dbReference type="CDD" id="cd02440">
    <property type="entry name" value="AdoMet_MTases"/>
    <property type="match status" value="1"/>
</dbReference>
<sequence>MCRRSKNAVESVGVADTFYRWFSERQLTSFGSARRGRIERSRLDLLQTAIAPPGDMLEIGPGTGSLAAGAIDAGWRYRGIEASETLVDLLRSKGLDVSLAWAPPIAAENASCDVLYADQVLEHMSGIDAAREFVSEALRALRPDGVCFIVVPDYLKEREFFWDVDYTHNFVTTERRVSQLLYDGGFEVERVVRSIGGATGLARDVLAAGALLVNIPGVDALSRYTGTSDLLFRVRKNLFETLTFVARKPSS</sequence>